<dbReference type="PANTHER" id="PTHR12521">
    <property type="entry name" value="PROTEIN C6ORF130"/>
    <property type="match status" value="1"/>
</dbReference>
<sequence>MFQRRISSSITIPHYHYVGMNQNFIPANKVLYEMRRAAMADFMRWWKGDTKRKWIADDAFWDEINGIARKCKGEGERKRWQFGLKDLGHTRRRFIEWGRTDDGEPWNPKSYAEMLKSCSEEFYQKVLWMERIDRIAASLIRDGEHEFTALNWAATQIEQGREIPWEKWKNEALGITEEYEEEEEENPFLQRSLIEEQGGNLFTLKKDYVYVHCIAEDARMGAGIALQFRNKYPRMQAYIKSKKPKIGDIVVYYASRTKGDSEDRIIVNLVTKEKSWDKPTYNDLENALIKLEEWQRETEDQGNRHLGMPRIGSGLDQLNWNKVLEMINEIFYYNDVVITIKDGK</sequence>
<evidence type="ECO:0000313" key="2">
    <source>
        <dbReference type="EMBL" id="QNJ57239.1"/>
    </source>
</evidence>
<reference evidence="2" key="1">
    <citation type="submission" date="2020-06" db="EMBL/GenBank/DDBJ databases">
        <title>A dish full of viruses: viral metagenomics in chicken, pork and beef from Brazil.</title>
        <authorList>
            <person name="Cibulski S.P."/>
            <person name="Mayer F.Q."/>
            <person name="Roehe P.M."/>
        </authorList>
    </citation>
    <scope>NUCLEOTIDE SEQUENCE</scope>
    <source>
        <strain evidence="2">36B</strain>
    </source>
</reference>
<dbReference type="GO" id="GO:0140291">
    <property type="term" value="P:peptidyl-glutamate ADP-deribosylation"/>
    <property type="evidence" value="ECO:0007669"/>
    <property type="project" value="TreeGrafter"/>
</dbReference>
<evidence type="ECO:0000259" key="1">
    <source>
        <dbReference type="PROSITE" id="PS51154"/>
    </source>
</evidence>
<protein>
    <recommendedName>
        <fullName evidence="1">Macro domain-containing protein</fullName>
    </recommendedName>
</protein>
<dbReference type="Pfam" id="PF01661">
    <property type="entry name" value="Macro"/>
    <property type="match status" value="1"/>
</dbReference>
<dbReference type="EMBL" id="MT671989">
    <property type="protein sequence ID" value="QNJ57239.1"/>
    <property type="molecule type" value="Genomic_DNA"/>
</dbReference>
<dbReference type="InterPro" id="IPR050892">
    <property type="entry name" value="ADP-ribose_metab_enzymes"/>
</dbReference>
<dbReference type="InterPro" id="IPR043472">
    <property type="entry name" value="Macro_dom-like"/>
</dbReference>
<proteinExistence type="predicted"/>
<organism evidence="2">
    <name type="scientific">Cressdnaviricota sp</name>
    <dbReference type="NCBI Taxonomy" id="2748378"/>
    <lineage>
        <taxon>Viruses</taxon>
        <taxon>Monodnaviria</taxon>
        <taxon>Shotokuvirae</taxon>
        <taxon>Cressdnaviricota</taxon>
    </lineage>
</organism>
<dbReference type="CDD" id="cd02901">
    <property type="entry name" value="Macro_Poa1p-like"/>
    <property type="match status" value="1"/>
</dbReference>
<name>A0A7G8LJ17_9VIRU</name>
<accession>A0A7G8LJ17</accession>
<dbReference type="PROSITE" id="PS51154">
    <property type="entry name" value="MACRO"/>
    <property type="match status" value="1"/>
</dbReference>
<dbReference type="Gene3D" id="3.40.220.10">
    <property type="entry name" value="Leucine Aminopeptidase, subunit E, domain 1"/>
    <property type="match status" value="1"/>
</dbReference>
<dbReference type="SMART" id="SM00506">
    <property type="entry name" value="A1pp"/>
    <property type="match status" value="1"/>
</dbReference>
<dbReference type="PANTHER" id="PTHR12521:SF0">
    <property type="entry name" value="ADP-RIBOSE GLYCOHYDROLASE OARD1"/>
    <property type="match status" value="1"/>
</dbReference>
<dbReference type="InterPro" id="IPR002589">
    <property type="entry name" value="Macro_dom"/>
</dbReference>
<dbReference type="SUPFAM" id="SSF52949">
    <property type="entry name" value="Macro domain-like"/>
    <property type="match status" value="1"/>
</dbReference>
<feature type="domain" description="Macro" evidence="1">
    <location>
        <begin position="181"/>
        <end position="344"/>
    </location>
</feature>